<keyword evidence="9" id="KW-0378">Hydrolase</keyword>
<dbReference type="GO" id="GO:0005739">
    <property type="term" value="C:mitochondrion"/>
    <property type="evidence" value="ECO:0007669"/>
    <property type="project" value="TreeGrafter"/>
</dbReference>
<accession>A0A6P8Z0R5</accession>
<dbReference type="InterPro" id="IPR047151">
    <property type="entry name" value="RNZ2-like"/>
</dbReference>
<reference evidence="12" key="1">
    <citation type="submission" date="2025-08" db="UniProtKB">
        <authorList>
            <consortium name="RefSeq"/>
        </authorList>
    </citation>
    <scope>IDENTIFICATION</scope>
    <source>
        <tissue evidence="12">Total insect</tissue>
    </source>
</reference>
<evidence type="ECO:0000256" key="9">
    <source>
        <dbReference type="ARBA" id="ARBA00022801"/>
    </source>
</evidence>
<gene>
    <name evidence="12" type="primary">LOC117646605</name>
</gene>
<keyword evidence="10" id="KW-0862">Zinc</keyword>
<evidence type="ECO:0000256" key="6">
    <source>
        <dbReference type="ARBA" id="ARBA00022722"/>
    </source>
</evidence>
<dbReference type="AlphaFoldDB" id="A0A6P8Z0R5"/>
<keyword evidence="5" id="KW-0819">tRNA processing</keyword>
<keyword evidence="6" id="KW-0540">Nuclease</keyword>
<evidence type="ECO:0000256" key="3">
    <source>
        <dbReference type="ARBA" id="ARBA00007823"/>
    </source>
</evidence>
<dbReference type="InterPro" id="IPR036866">
    <property type="entry name" value="RibonucZ/Hydroxyglut_hydro"/>
</dbReference>
<dbReference type="CDD" id="cd07718">
    <property type="entry name" value="RNaseZ_ELAC1_ELAC2-C-term-like_MBL-fold"/>
    <property type="match status" value="1"/>
</dbReference>
<dbReference type="EC" id="3.1.26.11" evidence="4"/>
<name>A0A6P8Z0R5_THRPL</name>
<comment type="cofactor">
    <cofactor evidence="2">
        <name>Zn(2+)</name>
        <dbReference type="ChEBI" id="CHEBI:29105"/>
    </cofactor>
</comment>
<proteinExistence type="inferred from homology"/>
<dbReference type="RefSeq" id="XP_034243545.1">
    <property type="nucleotide sequence ID" value="XM_034387654.1"/>
</dbReference>
<dbReference type="OrthoDB" id="527344at2759"/>
<dbReference type="Proteomes" id="UP000515158">
    <property type="component" value="Unplaced"/>
</dbReference>
<comment type="similarity">
    <text evidence="3">Belongs to the RNase Z family.</text>
</comment>
<evidence type="ECO:0000256" key="7">
    <source>
        <dbReference type="ARBA" id="ARBA00022723"/>
    </source>
</evidence>
<organism evidence="12">
    <name type="scientific">Thrips palmi</name>
    <name type="common">Melon thrips</name>
    <dbReference type="NCBI Taxonomy" id="161013"/>
    <lineage>
        <taxon>Eukaryota</taxon>
        <taxon>Metazoa</taxon>
        <taxon>Ecdysozoa</taxon>
        <taxon>Arthropoda</taxon>
        <taxon>Hexapoda</taxon>
        <taxon>Insecta</taxon>
        <taxon>Pterygota</taxon>
        <taxon>Neoptera</taxon>
        <taxon>Paraneoptera</taxon>
        <taxon>Thysanoptera</taxon>
        <taxon>Terebrantia</taxon>
        <taxon>Thripoidea</taxon>
        <taxon>Thripidae</taxon>
        <taxon>Thrips</taxon>
    </lineage>
</organism>
<evidence type="ECO:0000256" key="8">
    <source>
        <dbReference type="ARBA" id="ARBA00022759"/>
    </source>
</evidence>
<dbReference type="Pfam" id="PF23023">
    <property type="entry name" value="Anti-Pycsar_Apyc1"/>
    <property type="match status" value="1"/>
</dbReference>
<dbReference type="GO" id="GO:1990180">
    <property type="term" value="P:mitochondrial tRNA 3'-end processing"/>
    <property type="evidence" value="ECO:0007669"/>
    <property type="project" value="TreeGrafter"/>
</dbReference>
<evidence type="ECO:0000313" key="11">
    <source>
        <dbReference type="Proteomes" id="UP000515158"/>
    </source>
</evidence>
<dbReference type="PANTHER" id="PTHR12553:SF49">
    <property type="entry name" value="ZINC PHOSPHODIESTERASE ELAC PROTEIN 2"/>
    <property type="match status" value="1"/>
</dbReference>
<dbReference type="SUPFAM" id="SSF56281">
    <property type="entry name" value="Metallo-hydrolase/oxidoreductase"/>
    <property type="match status" value="2"/>
</dbReference>
<keyword evidence="8" id="KW-0255">Endonuclease</keyword>
<dbReference type="PANTHER" id="PTHR12553">
    <property type="entry name" value="ZINC PHOSPHODIESTERASE ELAC PROTEIN 2"/>
    <property type="match status" value="1"/>
</dbReference>
<evidence type="ECO:0000256" key="1">
    <source>
        <dbReference type="ARBA" id="ARBA00000402"/>
    </source>
</evidence>
<protein>
    <recommendedName>
        <fullName evidence="4">ribonuclease Z</fullName>
        <ecNumber evidence="4">3.1.26.11</ecNumber>
    </recommendedName>
</protein>
<keyword evidence="11" id="KW-1185">Reference proteome</keyword>
<dbReference type="FunCoup" id="A0A6P8Z0R5">
    <property type="interactions" value="1878"/>
</dbReference>
<dbReference type="KEGG" id="tpal:117646605"/>
<evidence type="ECO:0000256" key="10">
    <source>
        <dbReference type="ARBA" id="ARBA00022833"/>
    </source>
</evidence>
<dbReference type="GO" id="GO:0042781">
    <property type="term" value="F:3'-tRNA processing endoribonuclease activity"/>
    <property type="evidence" value="ECO:0007669"/>
    <property type="project" value="UniProtKB-EC"/>
</dbReference>
<evidence type="ECO:0000256" key="5">
    <source>
        <dbReference type="ARBA" id="ARBA00022694"/>
    </source>
</evidence>
<evidence type="ECO:0000256" key="4">
    <source>
        <dbReference type="ARBA" id="ARBA00012477"/>
    </source>
</evidence>
<comment type="catalytic activity">
    <reaction evidence="1">
        <text>Endonucleolytic cleavage of RNA, removing extra 3' nucleotides from tRNA precursor, generating 3' termini of tRNAs. A 3'-hydroxy group is left at the tRNA terminus and a 5'-phosphoryl group is left at the trailer molecule.</text>
        <dbReference type="EC" id="3.1.26.11"/>
    </reaction>
</comment>
<dbReference type="Gene3D" id="3.60.15.10">
    <property type="entry name" value="Ribonuclease Z/Hydroxyacylglutathione hydrolase-like"/>
    <property type="match status" value="2"/>
</dbReference>
<sequence>MLLLFNVISRPVSALFKLKWSHMRSTAPMSIYFNINETGDSYNKFKDHHPRLYVIGNGSRLASKCVFLKQSTARILFNCGESADFKGVADSVFVTHIGWDKIGGIPSVIYKASSSMREQLSFCGPPGLDCFIQASESFLMLHKKLKVNILNPKLMHQNIGDNYKVTCVPIRSNTKVVYRPSPINNSMLKSFNGIYNPYSARKPNELITSCSKDYDFNVSNSYIVESGGCKNWRFSQCVLRGVQPGEQMLKLWQGESITVEDGSIVKPEDVISFNSCSSVIVIDCPSENFLDDLLSKEDYERYYDSSVVMVHFTPLAVMEDKRYITWMQRFKKNTKHVVVNDSNEWESSPRVLNKQKICRSIHPRFYPELQQRSKDQTNISASESLEKLTSLDSVDGTLVVNAVPSEEWLQKWSDEMREFDLVQSQTGLNVNLKGLECTRHFEPFEISCLPDETKYGESLKTPPTFSPKNPRITFLGTGSQASSAYRNASAILVQISSDSSMLIDCGDGTIKQFVTLFNDSELLEVLTSLRCIYISHTHADHHAGVIGVLLAIQKAWKALGKPQKNIVCLLPAPIIGWLHHYHTYIEPILDHVVLINLVDMMSDNIVHRRELNQFFKNHYGMINTKVCWAIHSTYSYCVSFEHSAGWQISYSGDTRYNHYFVEMGRNSDLLIHEATYGSGLDKMAKIARHSTTEDAIRAGKAMRAKNIILTHFSRRYPIIPCLGDLKNTENVAVAMDFLQVTLDDLHLLPKLHEDYEVVFDMYEQKNVDRNKSLKKRNS</sequence>
<keyword evidence="7" id="KW-0479">Metal-binding</keyword>
<dbReference type="InParanoid" id="A0A6P8Z0R5"/>
<evidence type="ECO:0000256" key="2">
    <source>
        <dbReference type="ARBA" id="ARBA00001947"/>
    </source>
</evidence>
<evidence type="ECO:0000313" key="12">
    <source>
        <dbReference type="RefSeq" id="XP_034243545.1"/>
    </source>
</evidence>
<dbReference type="GO" id="GO:0046872">
    <property type="term" value="F:metal ion binding"/>
    <property type="evidence" value="ECO:0007669"/>
    <property type="project" value="UniProtKB-KW"/>
</dbReference>
<dbReference type="GeneID" id="117646605"/>